<reference evidence="2 3" key="1">
    <citation type="journal article" date="2019" name="Int. J. Syst. Evol. Microbiol.">
        <title>The Global Catalogue of Microorganisms (GCM) 10K type strain sequencing project: providing services to taxonomists for standard genome sequencing and annotation.</title>
        <authorList>
            <consortium name="The Broad Institute Genomics Platform"/>
            <consortium name="The Broad Institute Genome Sequencing Center for Infectious Disease"/>
            <person name="Wu L."/>
            <person name="Ma J."/>
        </authorList>
    </citation>
    <scope>NUCLEOTIDE SEQUENCE [LARGE SCALE GENOMIC DNA]</scope>
    <source>
        <strain evidence="2 3">JCM 15134</strain>
    </source>
</reference>
<comment type="caution">
    <text evidence="2">The sequence shown here is derived from an EMBL/GenBank/DDBJ whole genome shotgun (WGS) entry which is preliminary data.</text>
</comment>
<keyword evidence="3" id="KW-1185">Reference proteome</keyword>
<evidence type="ECO:0000313" key="3">
    <source>
        <dbReference type="Proteomes" id="UP001499915"/>
    </source>
</evidence>
<proteinExistence type="predicted"/>
<dbReference type="PROSITE" id="PS51186">
    <property type="entry name" value="GNAT"/>
    <property type="match status" value="1"/>
</dbReference>
<accession>A0ABN1I9V1</accession>
<feature type="domain" description="N-acetyltransferase" evidence="1">
    <location>
        <begin position="111"/>
        <end position="240"/>
    </location>
</feature>
<dbReference type="Pfam" id="PF13508">
    <property type="entry name" value="Acetyltransf_7"/>
    <property type="match status" value="1"/>
</dbReference>
<dbReference type="EMBL" id="BAAAET010000005">
    <property type="protein sequence ID" value="GAA0700307.1"/>
    <property type="molecule type" value="Genomic_DNA"/>
</dbReference>
<evidence type="ECO:0000313" key="2">
    <source>
        <dbReference type="EMBL" id="GAA0700307.1"/>
    </source>
</evidence>
<name>A0ABN1I9V1_9GAMM</name>
<dbReference type="SUPFAM" id="SSF55729">
    <property type="entry name" value="Acyl-CoA N-acyltransferases (Nat)"/>
    <property type="match status" value="1"/>
</dbReference>
<dbReference type="Gene3D" id="3.40.630.30">
    <property type="match status" value="1"/>
</dbReference>
<dbReference type="InterPro" id="IPR016181">
    <property type="entry name" value="Acyl_CoA_acyltransferase"/>
</dbReference>
<dbReference type="Proteomes" id="UP001499915">
    <property type="component" value="Unassembled WGS sequence"/>
</dbReference>
<gene>
    <name evidence="2" type="ORF">GCM10009104_31560</name>
</gene>
<dbReference type="InterPro" id="IPR000182">
    <property type="entry name" value="GNAT_dom"/>
</dbReference>
<evidence type="ECO:0000259" key="1">
    <source>
        <dbReference type="PROSITE" id="PS51186"/>
    </source>
</evidence>
<protein>
    <recommendedName>
        <fullName evidence="1">N-acetyltransferase domain-containing protein</fullName>
    </recommendedName>
</protein>
<organism evidence="2 3">
    <name type="scientific">Marinobacterium maritimum</name>
    <dbReference type="NCBI Taxonomy" id="500162"/>
    <lineage>
        <taxon>Bacteria</taxon>
        <taxon>Pseudomonadati</taxon>
        <taxon>Pseudomonadota</taxon>
        <taxon>Gammaproteobacteria</taxon>
        <taxon>Oceanospirillales</taxon>
        <taxon>Oceanospirillaceae</taxon>
        <taxon>Marinobacterium</taxon>
    </lineage>
</organism>
<dbReference type="CDD" id="cd04301">
    <property type="entry name" value="NAT_SF"/>
    <property type="match status" value="1"/>
</dbReference>
<sequence length="240" mass="26311">MMDVSLAKANIDNLTGLWRLMGSQRQSSGLHYSLSWPGRCWLEWDLREEYDALTIQACIPSGYLCPIWHAGETSAQLEQQLVASGFEMGLQQLVMVLPLGGQEPGNKSDRLDLSLLEHAGDAEAWADLCGRAFGYSIDASVIERLRQQPDVEVLWAKCGGVPVATAILYRTGAVVGVHQVGVPQEQQGKGIARELMQQLVARAQATGAEYLCLQASAAGEPLYLSMGFQPQFTLRSYRRA</sequence>